<proteinExistence type="predicted"/>
<gene>
    <name evidence="1" type="ORF">C8P68_10168</name>
</gene>
<accession>A0A2T5JEG8</accession>
<organism evidence="1 2">
    <name type="scientific">Mucilaginibacter yixingensis</name>
    <dbReference type="NCBI Taxonomy" id="1295612"/>
    <lineage>
        <taxon>Bacteria</taxon>
        <taxon>Pseudomonadati</taxon>
        <taxon>Bacteroidota</taxon>
        <taxon>Sphingobacteriia</taxon>
        <taxon>Sphingobacteriales</taxon>
        <taxon>Sphingobacteriaceae</taxon>
        <taxon>Mucilaginibacter</taxon>
    </lineage>
</organism>
<reference evidence="1 2" key="1">
    <citation type="submission" date="2018-04" db="EMBL/GenBank/DDBJ databases">
        <title>Genomic Encyclopedia of Archaeal and Bacterial Type Strains, Phase II (KMG-II): from individual species to whole genera.</title>
        <authorList>
            <person name="Goeker M."/>
        </authorList>
    </citation>
    <scope>NUCLEOTIDE SEQUENCE [LARGE SCALE GENOMIC DNA]</scope>
    <source>
        <strain evidence="1 2">DSM 26809</strain>
    </source>
</reference>
<keyword evidence="2" id="KW-1185">Reference proteome</keyword>
<evidence type="ECO:0000313" key="2">
    <source>
        <dbReference type="Proteomes" id="UP000244168"/>
    </source>
</evidence>
<evidence type="ECO:0000313" key="1">
    <source>
        <dbReference type="EMBL" id="PTR00840.1"/>
    </source>
</evidence>
<sequence>MSNQQAHVGSADAQEQAMNSQVNLFLFDLKNEATEHGFKDGESWNLELVTETEMIDLKRHHYPIISVRLLPHALLKVYQQVKSKLQQSLTPAEASLTAGDLANTEKRHLAAYPARSNRK</sequence>
<dbReference type="Proteomes" id="UP000244168">
    <property type="component" value="Unassembled WGS sequence"/>
</dbReference>
<protein>
    <submittedName>
        <fullName evidence="1">Uncharacterized protein</fullName>
    </submittedName>
</protein>
<dbReference type="AlphaFoldDB" id="A0A2T5JEG8"/>
<comment type="caution">
    <text evidence="1">The sequence shown here is derived from an EMBL/GenBank/DDBJ whole genome shotgun (WGS) entry which is preliminary data.</text>
</comment>
<dbReference type="EMBL" id="QAOQ01000001">
    <property type="protein sequence ID" value="PTR00840.1"/>
    <property type="molecule type" value="Genomic_DNA"/>
</dbReference>
<name>A0A2T5JEG8_9SPHI</name>
<dbReference type="RefSeq" id="WP_107826283.1">
    <property type="nucleotide sequence ID" value="NZ_CP160205.1"/>
</dbReference>
<dbReference type="OrthoDB" id="799018at2"/>